<evidence type="ECO:0000256" key="2">
    <source>
        <dbReference type="ARBA" id="ARBA00010735"/>
    </source>
</evidence>
<comment type="subcellular location">
    <subcellularLocation>
        <location evidence="1">Cell membrane</location>
        <topology evidence="1">Multi-pass membrane protein</topology>
    </subcellularLocation>
</comment>
<dbReference type="Proteomes" id="UP000602087">
    <property type="component" value="Unassembled WGS sequence"/>
</dbReference>
<dbReference type="PANTHER" id="PTHR34979:SF1">
    <property type="entry name" value="INNER MEMBRANE PROTEIN YGAZ"/>
    <property type="match status" value="1"/>
</dbReference>
<name>A0A934IDN2_9MICO</name>
<keyword evidence="6 9" id="KW-1133">Transmembrane helix</keyword>
<dbReference type="GO" id="GO:0005886">
    <property type="term" value="C:plasma membrane"/>
    <property type="evidence" value="ECO:0007669"/>
    <property type="project" value="UniProtKB-SubCell"/>
</dbReference>
<feature type="region of interest" description="Disordered" evidence="8">
    <location>
        <begin position="231"/>
        <end position="251"/>
    </location>
</feature>
<keyword evidence="11" id="KW-1185">Reference proteome</keyword>
<feature type="transmembrane region" description="Helical" evidence="9">
    <location>
        <begin position="49"/>
        <end position="82"/>
    </location>
</feature>
<evidence type="ECO:0000256" key="8">
    <source>
        <dbReference type="SAM" id="MobiDB-lite"/>
    </source>
</evidence>
<comment type="similarity">
    <text evidence="2">Belongs to the AzlC family.</text>
</comment>
<evidence type="ECO:0000256" key="6">
    <source>
        <dbReference type="ARBA" id="ARBA00022989"/>
    </source>
</evidence>
<evidence type="ECO:0000313" key="10">
    <source>
        <dbReference type="EMBL" id="MBI9115926.1"/>
    </source>
</evidence>
<feature type="transmembrane region" description="Helical" evidence="9">
    <location>
        <begin position="206"/>
        <end position="223"/>
    </location>
</feature>
<sequence>MPVPSRRPFRAAARDTVGVGVALVPLGVAFGLLVVDAGLAWWWAPLFSVFIYAGSLEFLAIGLVVALTPLAQIALATVLVNFRHVFYALSFPLHAVRGRAARTYSMYALTDEAYALAHHIPPEERTTARILWMQVFCQSYWVLGGILGAALGEVLPSIPSGMGFALTALFVVLAIDAHRVTKDVPSPLMALACALVALLVAPGQMLVVAMLLYLGALTVRYRIAVRRRHRSHLDPPGEPDPGTTDEEAEHA</sequence>
<keyword evidence="3" id="KW-0813">Transport</keyword>
<feature type="transmembrane region" description="Helical" evidence="9">
    <location>
        <begin position="21"/>
        <end position="43"/>
    </location>
</feature>
<evidence type="ECO:0000256" key="5">
    <source>
        <dbReference type="ARBA" id="ARBA00022692"/>
    </source>
</evidence>
<keyword evidence="4" id="KW-1003">Cell membrane</keyword>
<gene>
    <name evidence="10" type="ORF">JAV76_12965</name>
</gene>
<evidence type="ECO:0000256" key="9">
    <source>
        <dbReference type="SAM" id="Phobius"/>
    </source>
</evidence>
<evidence type="ECO:0000256" key="1">
    <source>
        <dbReference type="ARBA" id="ARBA00004651"/>
    </source>
</evidence>
<accession>A0A934IDN2</accession>
<keyword evidence="5 9" id="KW-0812">Transmembrane</keyword>
<dbReference type="AlphaFoldDB" id="A0A934IDN2"/>
<comment type="caution">
    <text evidence="10">The sequence shown here is derived from an EMBL/GenBank/DDBJ whole genome shotgun (WGS) entry which is preliminary data.</text>
</comment>
<dbReference type="Pfam" id="PF03591">
    <property type="entry name" value="AzlC"/>
    <property type="match status" value="1"/>
</dbReference>
<dbReference type="PANTHER" id="PTHR34979">
    <property type="entry name" value="INNER MEMBRANE PROTEIN YGAZ"/>
    <property type="match status" value="1"/>
</dbReference>
<keyword evidence="7 9" id="KW-0472">Membrane</keyword>
<evidence type="ECO:0000256" key="4">
    <source>
        <dbReference type="ARBA" id="ARBA00022475"/>
    </source>
</evidence>
<feature type="transmembrane region" description="Helical" evidence="9">
    <location>
        <begin position="130"/>
        <end position="152"/>
    </location>
</feature>
<reference evidence="10" key="1">
    <citation type="submission" date="2020-12" db="EMBL/GenBank/DDBJ databases">
        <title>Sanguibacter suaedae sp. nov., isolated from Suaeda aralocaspica.</title>
        <authorList>
            <person name="Ma Q."/>
        </authorList>
    </citation>
    <scope>NUCLEOTIDE SEQUENCE</scope>
    <source>
        <strain evidence="10">YZGR15</strain>
    </source>
</reference>
<protein>
    <submittedName>
        <fullName evidence="10">AzlC family ABC transporter permease</fullName>
    </submittedName>
</protein>
<evidence type="ECO:0000313" key="11">
    <source>
        <dbReference type="Proteomes" id="UP000602087"/>
    </source>
</evidence>
<dbReference type="GO" id="GO:1903785">
    <property type="term" value="P:L-valine transmembrane transport"/>
    <property type="evidence" value="ECO:0007669"/>
    <property type="project" value="TreeGrafter"/>
</dbReference>
<dbReference type="EMBL" id="JAEINH010000012">
    <property type="protein sequence ID" value="MBI9115926.1"/>
    <property type="molecule type" value="Genomic_DNA"/>
</dbReference>
<evidence type="ECO:0000256" key="7">
    <source>
        <dbReference type="ARBA" id="ARBA00023136"/>
    </source>
</evidence>
<organism evidence="10 11">
    <name type="scientific">Sanguibacter suaedae</name>
    <dbReference type="NCBI Taxonomy" id="2795737"/>
    <lineage>
        <taxon>Bacteria</taxon>
        <taxon>Bacillati</taxon>
        <taxon>Actinomycetota</taxon>
        <taxon>Actinomycetes</taxon>
        <taxon>Micrococcales</taxon>
        <taxon>Sanguibacteraceae</taxon>
        <taxon>Sanguibacter</taxon>
    </lineage>
</organism>
<proteinExistence type="inferred from homology"/>
<dbReference type="InterPro" id="IPR011606">
    <property type="entry name" value="Brnchd-chn_aa_trnsp_permease"/>
</dbReference>
<evidence type="ECO:0000256" key="3">
    <source>
        <dbReference type="ARBA" id="ARBA00022448"/>
    </source>
</evidence>